<name>A0ABD2R4M3_9SOLN</name>
<sequence length="101" mass="11071">MSSSSHPSMALAFYSYSPCKPTSSTNSSFLSSSSHAKQQSNLLFPLRKKFRQQSRSLCIVTGSGSDESNSQDDEVDNLGVKAALSMLNFYKNQQDCVMVDC</sequence>
<dbReference type="EMBL" id="JBJKTR010000022">
    <property type="protein sequence ID" value="KAL3326763.1"/>
    <property type="molecule type" value="Genomic_DNA"/>
</dbReference>
<protein>
    <submittedName>
        <fullName evidence="1">Uncharacterized protein</fullName>
    </submittedName>
</protein>
<dbReference type="PANTHER" id="PTHR33383:SF1">
    <property type="entry name" value="MEMBRANE PROTEIN INSERTION EFFICIENCY FACTOR-RELATED"/>
    <property type="match status" value="1"/>
</dbReference>
<proteinExistence type="predicted"/>
<accession>A0ABD2R4M3</accession>
<keyword evidence="2" id="KW-1185">Reference proteome</keyword>
<evidence type="ECO:0000313" key="2">
    <source>
        <dbReference type="Proteomes" id="UP001627284"/>
    </source>
</evidence>
<dbReference type="Proteomes" id="UP001627284">
    <property type="component" value="Unassembled WGS sequence"/>
</dbReference>
<gene>
    <name evidence="1" type="ORF">AABB24_037453</name>
</gene>
<dbReference type="AlphaFoldDB" id="A0ABD2R4M3"/>
<dbReference type="InterPro" id="IPR002696">
    <property type="entry name" value="Membr_insert_effic_factor_YidD"/>
</dbReference>
<organism evidence="1 2">
    <name type="scientific">Solanum stoloniferum</name>
    <dbReference type="NCBI Taxonomy" id="62892"/>
    <lineage>
        <taxon>Eukaryota</taxon>
        <taxon>Viridiplantae</taxon>
        <taxon>Streptophyta</taxon>
        <taxon>Embryophyta</taxon>
        <taxon>Tracheophyta</taxon>
        <taxon>Spermatophyta</taxon>
        <taxon>Magnoliopsida</taxon>
        <taxon>eudicotyledons</taxon>
        <taxon>Gunneridae</taxon>
        <taxon>Pentapetalae</taxon>
        <taxon>asterids</taxon>
        <taxon>lamiids</taxon>
        <taxon>Solanales</taxon>
        <taxon>Solanaceae</taxon>
        <taxon>Solanoideae</taxon>
        <taxon>Solaneae</taxon>
        <taxon>Solanum</taxon>
    </lineage>
</organism>
<evidence type="ECO:0000313" key="1">
    <source>
        <dbReference type="EMBL" id="KAL3326763.1"/>
    </source>
</evidence>
<comment type="caution">
    <text evidence="1">The sequence shown here is derived from an EMBL/GenBank/DDBJ whole genome shotgun (WGS) entry which is preliminary data.</text>
</comment>
<dbReference type="PANTHER" id="PTHR33383">
    <property type="entry name" value="MEMBRANE PROTEIN INSERTION EFFICIENCY FACTOR-RELATED"/>
    <property type="match status" value="1"/>
</dbReference>
<reference evidence="1 2" key="1">
    <citation type="submission" date="2024-05" db="EMBL/GenBank/DDBJ databases">
        <title>De novo assembly of an allotetraploid wild potato.</title>
        <authorList>
            <person name="Hosaka A.J."/>
        </authorList>
    </citation>
    <scope>NUCLEOTIDE SEQUENCE [LARGE SCALE GENOMIC DNA]</scope>
    <source>
        <tissue evidence="1">Young leaves</tissue>
    </source>
</reference>